<dbReference type="STRING" id="1150112.SAMN04487893_108100"/>
<sequence>MLRKIIYILFFILAVLLLYNSFYWWLSLLSFLFIGVLSWGSFDVRLSFFTPIISKSPYPKHRTIALTFDDGPTNFTPQVLDLLKKHNAKATFFCIGTQLEKHPEIAQRIFEEGHCLGNHSYSHPTKMGFLSVEEVSSEIEGCEQVFFRQFNFKPDYYRPPFGVTNPKIAKALKRFDYKVIGWNNRSLDTVLKSEQAIFERVYKKVKSGDIVLMHDTSLKSVLALELLLNQLSVDNYRFVTIDELLNK</sequence>
<name>A0A1I3RND2_9FLAO</name>
<accession>A0A1I3RND2</accession>
<dbReference type="SUPFAM" id="SSF88713">
    <property type="entry name" value="Glycoside hydrolase/deacetylase"/>
    <property type="match status" value="1"/>
</dbReference>
<keyword evidence="4" id="KW-1185">Reference proteome</keyword>
<feature type="transmembrane region" description="Helical" evidence="1">
    <location>
        <begin position="5"/>
        <end position="25"/>
    </location>
</feature>
<dbReference type="PANTHER" id="PTHR10587">
    <property type="entry name" value="GLYCOSYL TRANSFERASE-RELATED"/>
    <property type="match status" value="1"/>
</dbReference>
<keyword evidence="1" id="KW-0812">Transmembrane</keyword>
<proteinExistence type="predicted"/>
<dbReference type="AlphaFoldDB" id="A0A1I3RND2"/>
<protein>
    <submittedName>
        <fullName evidence="3">Peptidoglycan/xylan/chitin deacetylase, PgdA/CDA1 family</fullName>
    </submittedName>
</protein>
<dbReference type="InterPro" id="IPR011330">
    <property type="entry name" value="Glyco_hydro/deAcase_b/a-brl"/>
</dbReference>
<gene>
    <name evidence="3" type="ORF">SAMN04487893_108100</name>
</gene>
<evidence type="ECO:0000259" key="2">
    <source>
        <dbReference type="PROSITE" id="PS51677"/>
    </source>
</evidence>
<dbReference type="PROSITE" id="PS51677">
    <property type="entry name" value="NODB"/>
    <property type="match status" value="1"/>
</dbReference>
<dbReference type="EMBL" id="FORU01000008">
    <property type="protein sequence ID" value="SFJ47560.1"/>
    <property type="molecule type" value="Genomic_DNA"/>
</dbReference>
<keyword evidence="1" id="KW-1133">Transmembrane helix</keyword>
<dbReference type="GO" id="GO:0005975">
    <property type="term" value="P:carbohydrate metabolic process"/>
    <property type="evidence" value="ECO:0007669"/>
    <property type="project" value="InterPro"/>
</dbReference>
<evidence type="ECO:0000313" key="4">
    <source>
        <dbReference type="Proteomes" id="UP000243887"/>
    </source>
</evidence>
<feature type="domain" description="NodB homology" evidence="2">
    <location>
        <begin position="62"/>
        <end position="239"/>
    </location>
</feature>
<dbReference type="CDD" id="cd10917">
    <property type="entry name" value="CE4_NodB_like_6s_7s"/>
    <property type="match status" value="1"/>
</dbReference>
<dbReference type="InterPro" id="IPR002509">
    <property type="entry name" value="NODB_dom"/>
</dbReference>
<dbReference type="Gene3D" id="3.20.20.370">
    <property type="entry name" value="Glycoside hydrolase/deacetylase"/>
    <property type="match status" value="1"/>
</dbReference>
<organism evidence="3 4">
    <name type="scientific">Myroides guanonis</name>
    <dbReference type="NCBI Taxonomy" id="1150112"/>
    <lineage>
        <taxon>Bacteria</taxon>
        <taxon>Pseudomonadati</taxon>
        <taxon>Bacteroidota</taxon>
        <taxon>Flavobacteriia</taxon>
        <taxon>Flavobacteriales</taxon>
        <taxon>Flavobacteriaceae</taxon>
        <taxon>Myroides</taxon>
    </lineage>
</organism>
<dbReference type="InterPro" id="IPR050248">
    <property type="entry name" value="Polysacc_deacetylase_ArnD"/>
</dbReference>
<evidence type="ECO:0000313" key="3">
    <source>
        <dbReference type="EMBL" id="SFJ47560.1"/>
    </source>
</evidence>
<keyword evidence="1" id="KW-0472">Membrane</keyword>
<dbReference type="RefSeq" id="WP_090679181.1">
    <property type="nucleotide sequence ID" value="NZ_FORU01000008.1"/>
</dbReference>
<dbReference type="Pfam" id="PF01522">
    <property type="entry name" value="Polysacc_deac_1"/>
    <property type="match status" value="1"/>
</dbReference>
<reference evidence="4" key="1">
    <citation type="submission" date="2016-10" db="EMBL/GenBank/DDBJ databases">
        <authorList>
            <person name="Varghese N."/>
            <person name="Submissions S."/>
        </authorList>
    </citation>
    <scope>NUCLEOTIDE SEQUENCE [LARGE SCALE GENOMIC DNA]</scope>
    <source>
        <strain evidence="4">DSM 26542</strain>
    </source>
</reference>
<dbReference type="Proteomes" id="UP000243887">
    <property type="component" value="Unassembled WGS sequence"/>
</dbReference>
<dbReference type="OrthoDB" id="9812065at2"/>
<dbReference type="GO" id="GO:0016810">
    <property type="term" value="F:hydrolase activity, acting on carbon-nitrogen (but not peptide) bonds"/>
    <property type="evidence" value="ECO:0007669"/>
    <property type="project" value="InterPro"/>
</dbReference>
<evidence type="ECO:0000256" key="1">
    <source>
        <dbReference type="SAM" id="Phobius"/>
    </source>
</evidence>